<accession>A0ABT2NHX7</accession>
<sequence length="197" mass="20616">MKRTLITALVALAAAAPACAQSAGDWTIGLGIGWVSPKDDNGLLAGAATSVDEDISATITAEYFPWDNIGIELLAATPFEHTATIAGVGTATTKHLPPTLSLVYHIPTAGKITPFVGAGLNYTTFFSEESALGNVELDDSFGLALKAGFDVAISEKGAFRTEVRWMDIESDVSLDGTPIGTVDIDPIVVNLAYVIKF</sequence>
<dbReference type="InterPro" id="IPR005618">
    <property type="entry name" value="OMPW"/>
</dbReference>
<dbReference type="Proteomes" id="UP001205601">
    <property type="component" value="Unassembled WGS sequence"/>
</dbReference>
<proteinExistence type="inferred from homology"/>
<organism evidence="3 4">
    <name type="scientific">Albidovulum sediminis</name>
    <dbReference type="NCBI Taxonomy" id="3066345"/>
    <lineage>
        <taxon>Bacteria</taxon>
        <taxon>Pseudomonadati</taxon>
        <taxon>Pseudomonadota</taxon>
        <taxon>Alphaproteobacteria</taxon>
        <taxon>Rhodobacterales</taxon>
        <taxon>Paracoccaceae</taxon>
        <taxon>Albidovulum</taxon>
    </lineage>
</organism>
<feature type="signal peptide" evidence="2">
    <location>
        <begin position="1"/>
        <end position="20"/>
    </location>
</feature>
<dbReference type="RefSeq" id="WP_261493953.1">
    <property type="nucleotide sequence ID" value="NZ_JAOCQF010000001.1"/>
</dbReference>
<evidence type="ECO:0000313" key="3">
    <source>
        <dbReference type="EMBL" id="MCT8328524.1"/>
    </source>
</evidence>
<protein>
    <submittedName>
        <fullName evidence="3">Outer membrane beta-barrel protein</fullName>
    </submittedName>
</protein>
<comment type="caution">
    <text evidence="3">The sequence shown here is derived from an EMBL/GenBank/DDBJ whole genome shotgun (WGS) entry which is preliminary data.</text>
</comment>
<comment type="similarity">
    <text evidence="1">Belongs to the OmpW/AlkL family.</text>
</comment>
<name>A0ABT2NHX7_9RHOB</name>
<feature type="chain" id="PRO_5047372036" evidence="2">
    <location>
        <begin position="21"/>
        <end position="197"/>
    </location>
</feature>
<keyword evidence="2" id="KW-0732">Signal</keyword>
<dbReference type="SUPFAM" id="SSF56925">
    <property type="entry name" value="OMPA-like"/>
    <property type="match status" value="1"/>
</dbReference>
<gene>
    <name evidence="3" type="ORF">N5I32_03245</name>
</gene>
<keyword evidence="4" id="KW-1185">Reference proteome</keyword>
<dbReference type="InterPro" id="IPR011250">
    <property type="entry name" value="OMP/PagP_B-barrel"/>
</dbReference>
<reference evidence="4" key="1">
    <citation type="submission" date="2023-07" db="EMBL/GenBank/DDBJ databases">
        <title>Defluviimonas sediminis sp. nov., isolated from mangrove sediment.</title>
        <authorList>
            <person name="Liu L."/>
            <person name="Li J."/>
            <person name="Huang Y."/>
            <person name="Pan J."/>
            <person name="Li M."/>
        </authorList>
    </citation>
    <scope>NUCLEOTIDE SEQUENCE [LARGE SCALE GENOMIC DNA]</scope>
    <source>
        <strain evidence="4">FT324</strain>
    </source>
</reference>
<dbReference type="EMBL" id="JAOCQF010000001">
    <property type="protein sequence ID" value="MCT8328524.1"/>
    <property type="molecule type" value="Genomic_DNA"/>
</dbReference>
<dbReference type="Pfam" id="PF03922">
    <property type="entry name" value="OmpW"/>
    <property type="match status" value="1"/>
</dbReference>
<dbReference type="PANTHER" id="PTHR36920:SF1">
    <property type="entry name" value="OUTER MEMBRANE PROTEIN W"/>
    <property type="match status" value="1"/>
</dbReference>
<evidence type="ECO:0000313" key="4">
    <source>
        <dbReference type="Proteomes" id="UP001205601"/>
    </source>
</evidence>
<evidence type="ECO:0000256" key="1">
    <source>
        <dbReference type="ARBA" id="ARBA00009330"/>
    </source>
</evidence>
<evidence type="ECO:0000256" key="2">
    <source>
        <dbReference type="SAM" id="SignalP"/>
    </source>
</evidence>
<dbReference type="Gene3D" id="2.40.160.20">
    <property type="match status" value="1"/>
</dbReference>
<dbReference type="PANTHER" id="PTHR36920">
    <property type="match status" value="1"/>
</dbReference>